<dbReference type="PRINTS" id="PR00035">
    <property type="entry name" value="HTHGNTR"/>
</dbReference>
<dbReference type="InterPro" id="IPR011711">
    <property type="entry name" value="GntR_C"/>
</dbReference>
<dbReference type="InterPro" id="IPR036388">
    <property type="entry name" value="WH-like_DNA-bd_sf"/>
</dbReference>
<dbReference type="Pfam" id="PF07729">
    <property type="entry name" value="FCD"/>
    <property type="match status" value="1"/>
</dbReference>
<dbReference type="AlphaFoldDB" id="A0A229VYT3"/>
<dbReference type="RefSeq" id="WP_233133573.1">
    <property type="nucleotide sequence ID" value="NZ_NEWD01000007.1"/>
</dbReference>
<protein>
    <submittedName>
        <fullName evidence="5">Transcriptional regulator, GntR family</fullName>
    </submittedName>
</protein>
<sequence>MSSTPSASDFVAAVPSLAYLDRSPIDTDTPQQPSRCDITMDAIKSYIINHKLVPGDSLPTETELCQAVKASRSSVREAVRKLEALHIVKVVHGRGTFVGDLSLEPLVETLAFRAMVKATSKQDFSELRNVVQVRRSLDKGVAESIVAALKGTEQPELMEITDRMVERAEHGDSFLDEDIAFHSRLLAYANNTVLTQLSDSLWMVHMAVLPSLGLQVSAQLKDSAEAHRAMLDAALAGDADAYRRAVDDHYRPIDAILAAALDR</sequence>
<accession>A0A229VYT3</accession>
<dbReference type="GO" id="GO:0003677">
    <property type="term" value="F:DNA binding"/>
    <property type="evidence" value="ECO:0007669"/>
    <property type="project" value="UniProtKB-KW"/>
</dbReference>
<evidence type="ECO:0000313" key="5">
    <source>
        <dbReference type="EMBL" id="OXN00783.1"/>
    </source>
</evidence>
<gene>
    <name evidence="5" type="ORF">Tam10B_0738</name>
</gene>
<evidence type="ECO:0000256" key="1">
    <source>
        <dbReference type="ARBA" id="ARBA00023015"/>
    </source>
</evidence>
<dbReference type="InterPro" id="IPR036390">
    <property type="entry name" value="WH_DNA-bd_sf"/>
</dbReference>
<dbReference type="InterPro" id="IPR008920">
    <property type="entry name" value="TF_FadR/GntR_C"/>
</dbReference>
<comment type="caution">
    <text evidence="5">The sequence shown here is derived from an EMBL/GenBank/DDBJ whole genome shotgun (WGS) entry which is preliminary data.</text>
</comment>
<dbReference type="SUPFAM" id="SSF48008">
    <property type="entry name" value="GntR ligand-binding domain-like"/>
    <property type="match status" value="1"/>
</dbReference>
<reference evidence="5 6" key="1">
    <citation type="submission" date="2017-05" db="EMBL/GenBank/DDBJ databases">
        <title>Bifidobacterium vansinderenii sp. nov.</title>
        <authorList>
            <person name="Lugli G.A."/>
            <person name="Duranti S."/>
            <person name="Mangifesta M."/>
        </authorList>
    </citation>
    <scope>NUCLEOTIDE SEQUENCE [LARGE SCALE GENOMIC DNA]</scope>
    <source>
        <strain evidence="5 6">Tam10B</strain>
    </source>
</reference>
<dbReference type="PANTHER" id="PTHR43537:SF44">
    <property type="entry name" value="GNTR FAMILY REGULATORY PROTEIN"/>
    <property type="match status" value="1"/>
</dbReference>
<dbReference type="SUPFAM" id="SSF46785">
    <property type="entry name" value="Winged helix' DNA-binding domain"/>
    <property type="match status" value="1"/>
</dbReference>
<keyword evidence="6" id="KW-1185">Reference proteome</keyword>
<keyword evidence="3" id="KW-0804">Transcription</keyword>
<feature type="domain" description="HTH gntR-type" evidence="4">
    <location>
        <begin position="33"/>
        <end position="101"/>
    </location>
</feature>
<dbReference type="Proteomes" id="UP000215433">
    <property type="component" value="Unassembled WGS sequence"/>
</dbReference>
<evidence type="ECO:0000256" key="3">
    <source>
        <dbReference type="ARBA" id="ARBA00023163"/>
    </source>
</evidence>
<dbReference type="SMART" id="SM00895">
    <property type="entry name" value="FCD"/>
    <property type="match status" value="1"/>
</dbReference>
<organism evidence="5 6">
    <name type="scientific">Bifidobacterium vansinderenii</name>
    <dbReference type="NCBI Taxonomy" id="1984871"/>
    <lineage>
        <taxon>Bacteria</taxon>
        <taxon>Bacillati</taxon>
        <taxon>Actinomycetota</taxon>
        <taxon>Actinomycetes</taxon>
        <taxon>Bifidobacteriales</taxon>
        <taxon>Bifidobacteriaceae</taxon>
        <taxon>Bifidobacterium</taxon>
    </lineage>
</organism>
<evidence type="ECO:0000313" key="6">
    <source>
        <dbReference type="Proteomes" id="UP000215433"/>
    </source>
</evidence>
<dbReference type="Pfam" id="PF00392">
    <property type="entry name" value="GntR"/>
    <property type="match status" value="1"/>
</dbReference>
<keyword evidence="2" id="KW-0238">DNA-binding</keyword>
<name>A0A229VYT3_9BIFI</name>
<dbReference type="Gene3D" id="1.20.120.530">
    <property type="entry name" value="GntR ligand-binding domain-like"/>
    <property type="match status" value="1"/>
</dbReference>
<dbReference type="InterPro" id="IPR000524">
    <property type="entry name" value="Tscrpt_reg_HTH_GntR"/>
</dbReference>
<dbReference type="GO" id="GO:0003700">
    <property type="term" value="F:DNA-binding transcription factor activity"/>
    <property type="evidence" value="ECO:0007669"/>
    <property type="project" value="InterPro"/>
</dbReference>
<dbReference type="Gene3D" id="1.10.10.10">
    <property type="entry name" value="Winged helix-like DNA-binding domain superfamily/Winged helix DNA-binding domain"/>
    <property type="match status" value="1"/>
</dbReference>
<dbReference type="PANTHER" id="PTHR43537">
    <property type="entry name" value="TRANSCRIPTIONAL REGULATOR, GNTR FAMILY"/>
    <property type="match status" value="1"/>
</dbReference>
<dbReference type="PROSITE" id="PS50949">
    <property type="entry name" value="HTH_GNTR"/>
    <property type="match status" value="1"/>
</dbReference>
<dbReference type="EMBL" id="NEWD01000007">
    <property type="protein sequence ID" value="OXN00783.1"/>
    <property type="molecule type" value="Genomic_DNA"/>
</dbReference>
<evidence type="ECO:0000259" key="4">
    <source>
        <dbReference type="PROSITE" id="PS50949"/>
    </source>
</evidence>
<keyword evidence="1" id="KW-0805">Transcription regulation</keyword>
<dbReference type="SMART" id="SM00345">
    <property type="entry name" value="HTH_GNTR"/>
    <property type="match status" value="1"/>
</dbReference>
<proteinExistence type="predicted"/>
<evidence type="ECO:0000256" key="2">
    <source>
        <dbReference type="ARBA" id="ARBA00023125"/>
    </source>
</evidence>
<dbReference type="CDD" id="cd07377">
    <property type="entry name" value="WHTH_GntR"/>
    <property type="match status" value="1"/>
</dbReference>